<feature type="domain" description="GGDEF" evidence="3">
    <location>
        <begin position="203"/>
        <end position="341"/>
    </location>
</feature>
<dbReference type="EC" id="2.7.7.65" evidence="1"/>
<name>A0ABW7F9G2_9BURK</name>
<evidence type="ECO:0000313" key="4">
    <source>
        <dbReference type="EMBL" id="MFG6432526.1"/>
    </source>
</evidence>
<dbReference type="Gene3D" id="3.30.450.40">
    <property type="match status" value="1"/>
</dbReference>
<comment type="catalytic activity">
    <reaction evidence="2">
        <text>2 GTP = 3',3'-c-di-GMP + 2 diphosphate</text>
        <dbReference type="Rhea" id="RHEA:24898"/>
        <dbReference type="ChEBI" id="CHEBI:33019"/>
        <dbReference type="ChEBI" id="CHEBI:37565"/>
        <dbReference type="ChEBI" id="CHEBI:58805"/>
        <dbReference type="EC" id="2.7.7.65"/>
    </reaction>
</comment>
<dbReference type="PANTHER" id="PTHR45138:SF9">
    <property type="entry name" value="DIGUANYLATE CYCLASE DGCM-RELATED"/>
    <property type="match status" value="1"/>
</dbReference>
<dbReference type="InterPro" id="IPR029787">
    <property type="entry name" value="Nucleotide_cyclase"/>
</dbReference>
<dbReference type="Proteomes" id="UP001606210">
    <property type="component" value="Unassembled WGS sequence"/>
</dbReference>
<dbReference type="SUPFAM" id="SSF55073">
    <property type="entry name" value="Nucleotide cyclase"/>
    <property type="match status" value="1"/>
</dbReference>
<sequence>MDSFFAQLSDSVNGARTLEELTRPLLEMLEAVTGLESTYLTTIDLAGGLQHIVYARNSHDLQIPEGLSVPWGDTLCKRALEEGRPYTDNVSDVWGDSEAARLLGIQTYVSTPVRTDDGALYGTLCAASSRCQPMTPEAQHALKLFAGLIEHQVARERLVDQLKQANVELRTQALTDALTGLPNRRALMQELVRLASLAQRTGSWLLAGAIDLDDFKQVNDSHGHDAGDDFLRGVARKLHAALRGGDVLARMGGDEFVVIGLGPKLAEDGAKAAQLMRQRLEEATAGRYTAGPATIEYDGASVGVACLDPQQASIEDILRQSDSAMYRVKLQRREAARPVLPR</sequence>
<protein>
    <recommendedName>
        <fullName evidence="1">diguanylate cyclase</fullName>
        <ecNumber evidence="1">2.7.7.65</ecNumber>
    </recommendedName>
</protein>
<keyword evidence="4" id="KW-0808">Transferase</keyword>
<dbReference type="InterPro" id="IPR029016">
    <property type="entry name" value="GAF-like_dom_sf"/>
</dbReference>
<evidence type="ECO:0000259" key="3">
    <source>
        <dbReference type="PROSITE" id="PS50887"/>
    </source>
</evidence>
<comment type="caution">
    <text evidence="4">The sequence shown here is derived from an EMBL/GenBank/DDBJ whole genome shotgun (WGS) entry which is preliminary data.</text>
</comment>
<accession>A0ABW7F9G2</accession>
<dbReference type="RefSeq" id="WP_394482451.1">
    <property type="nucleotide sequence ID" value="NZ_JBIGHV010000008.1"/>
</dbReference>
<dbReference type="SUPFAM" id="SSF55781">
    <property type="entry name" value="GAF domain-like"/>
    <property type="match status" value="1"/>
</dbReference>
<dbReference type="SMART" id="SM00065">
    <property type="entry name" value="GAF"/>
    <property type="match status" value="1"/>
</dbReference>
<dbReference type="Pfam" id="PF01590">
    <property type="entry name" value="GAF"/>
    <property type="match status" value="1"/>
</dbReference>
<evidence type="ECO:0000256" key="2">
    <source>
        <dbReference type="ARBA" id="ARBA00034247"/>
    </source>
</evidence>
<keyword evidence="5" id="KW-1185">Reference proteome</keyword>
<dbReference type="NCBIfam" id="TIGR00254">
    <property type="entry name" value="GGDEF"/>
    <property type="match status" value="1"/>
</dbReference>
<dbReference type="Gene3D" id="3.30.70.270">
    <property type="match status" value="1"/>
</dbReference>
<dbReference type="SMART" id="SM00267">
    <property type="entry name" value="GGDEF"/>
    <property type="match status" value="1"/>
</dbReference>
<reference evidence="4 5" key="1">
    <citation type="submission" date="2024-08" db="EMBL/GenBank/DDBJ databases">
        <authorList>
            <person name="Lu H."/>
        </authorList>
    </citation>
    <scope>NUCLEOTIDE SEQUENCE [LARGE SCALE GENOMIC DNA]</scope>
    <source>
        <strain evidence="4 5">LYH14W</strain>
    </source>
</reference>
<dbReference type="PANTHER" id="PTHR45138">
    <property type="entry name" value="REGULATORY COMPONENTS OF SENSORY TRANSDUCTION SYSTEM"/>
    <property type="match status" value="1"/>
</dbReference>
<dbReference type="InterPro" id="IPR003018">
    <property type="entry name" value="GAF"/>
</dbReference>
<gene>
    <name evidence="4" type="ORF">ACG00Y_21585</name>
</gene>
<dbReference type="GO" id="GO:0052621">
    <property type="term" value="F:diguanylate cyclase activity"/>
    <property type="evidence" value="ECO:0007669"/>
    <property type="project" value="UniProtKB-EC"/>
</dbReference>
<dbReference type="EMBL" id="JBIGHV010000008">
    <property type="protein sequence ID" value="MFG6432526.1"/>
    <property type="molecule type" value="Genomic_DNA"/>
</dbReference>
<dbReference type="CDD" id="cd01949">
    <property type="entry name" value="GGDEF"/>
    <property type="match status" value="1"/>
</dbReference>
<evidence type="ECO:0000256" key="1">
    <source>
        <dbReference type="ARBA" id="ARBA00012528"/>
    </source>
</evidence>
<proteinExistence type="predicted"/>
<dbReference type="InterPro" id="IPR000160">
    <property type="entry name" value="GGDEF_dom"/>
</dbReference>
<dbReference type="InterPro" id="IPR043128">
    <property type="entry name" value="Rev_trsase/Diguanyl_cyclase"/>
</dbReference>
<evidence type="ECO:0000313" key="5">
    <source>
        <dbReference type="Proteomes" id="UP001606210"/>
    </source>
</evidence>
<keyword evidence="4" id="KW-0548">Nucleotidyltransferase</keyword>
<dbReference type="PROSITE" id="PS50887">
    <property type="entry name" value="GGDEF"/>
    <property type="match status" value="1"/>
</dbReference>
<dbReference type="InterPro" id="IPR050469">
    <property type="entry name" value="Diguanylate_Cyclase"/>
</dbReference>
<organism evidence="4 5">
    <name type="scientific">Pelomonas parva</name>
    <dbReference type="NCBI Taxonomy" id="3299032"/>
    <lineage>
        <taxon>Bacteria</taxon>
        <taxon>Pseudomonadati</taxon>
        <taxon>Pseudomonadota</taxon>
        <taxon>Betaproteobacteria</taxon>
        <taxon>Burkholderiales</taxon>
        <taxon>Sphaerotilaceae</taxon>
        <taxon>Roseateles</taxon>
    </lineage>
</organism>
<dbReference type="Pfam" id="PF00990">
    <property type="entry name" value="GGDEF"/>
    <property type="match status" value="1"/>
</dbReference>